<evidence type="ECO:0000256" key="7">
    <source>
        <dbReference type="ARBA" id="ARBA00022989"/>
    </source>
</evidence>
<keyword evidence="5" id="KW-0276">Fatty acid metabolism</keyword>
<keyword evidence="13" id="KW-1185">Reference proteome</keyword>
<reference evidence="12 13" key="1">
    <citation type="journal article" date="2015" name="BMC Genomics">
        <title>Insights from the genome of Ophiocordyceps polyrhachis-furcata to pathogenicity and host specificity in insect fungi.</title>
        <authorList>
            <person name="Wichadakul D."/>
            <person name="Kobmoo N."/>
            <person name="Ingsriswang S."/>
            <person name="Tangphatsornruang S."/>
            <person name="Chantasingh D."/>
            <person name="Luangsa-ard J.J."/>
            <person name="Eurwilaichitr L."/>
        </authorList>
    </citation>
    <scope>NUCLEOTIDE SEQUENCE [LARGE SCALE GENOMIC DNA]</scope>
    <source>
        <strain evidence="12 13">BCC 54312</strain>
    </source>
</reference>
<evidence type="ECO:0000256" key="11">
    <source>
        <dbReference type="ARBA" id="ARBA00023160"/>
    </source>
</evidence>
<evidence type="ECO:0000256" key="8">
    <source>
        <dbReference type="ARBA" id="ARBA00023002"/>
    </source>
</evidence>
<evidence type="ECO:0000256" key="4">
    <source>
        <dbReference type="ARBA" id="ARBA00022824"/>
    </source>
</evidence>
<dbReference type="Gene3D" id="3.40.50.720">
    <property type="entry name" value="NAD(P)-binding Rossmann-like Domain"/>
    <property type="match status" value="1"/>
</dbReference>
<gene>
    <name evidence="12" type="ORF">L249_4022</name>
</gene>
<dbReference type="GO" id="GO:0030148">
    <property type="term" value="P:sphingolipid biosynthetic process"/>
    <property type="evidence" value="ECO:0007669"/>
    <property type="project" value="UniProtKB-ARBA"/>
</dbReference>
<dbReference type="GO" id="GO:0016020">
    <property type="term" value="C:membrane"/>
    <property type="evidence" value="ECO:0007669"/>
    <property type="project" value="GOC"/>
</dbReference>
<evidence type="ECO:0000313" key="12">
    <source>
        <dbReference type="EMBL" id="RCI09595.1"/>
    </source>
</evidence>
<evidence type="ECO:0000256" key="3">
    <source>
        <dbReference type="ARBA" id="ARBA00022692"/>
    </source>
</evidence>
<dbReference type="PANTHER" id="PTHR43086">
    <property type="entry name" value="VERY-LONG-CHAIN 3-OXOOACYL-COA REDUCTASE"/>
    <property type="match status" value="1"/>
</dbReference>
<dbReference type="InterPro" id="IPR002347">
    <property type="entry name" value="SDR_fam"/>
</dbReference>
<dbReference type="STRING" id="1330021.A0A367L590"/>
<dbReference type="EMBL" id="LKCN02000014">
    <property type="protein sequence ID" value="RCI09595.1"/>
    <property type="molecule type" value="Genomic_DNA"/>
</dbReference>
<dbReference type="SUPFAM" id="SSF51735">
    <property type="entry name" value="NAD(P)-binding Rossmann-fold domains"/>
    <property type="match status" value="1"/>
</dbReference>
<keyword evidence="2" id="KW-0444">Lipid biosynthesis</keyword>
<dbReference type="Proteomes" id="UP000253664">
    <property type="component" value="Unassembled WGS sequence"/>
</dbReference>
<evidence type="ECO:0000256" key="5">
    <source>
        <dbReference type="ARBA" id="ARBA00022832"/>
    </source>
</evidence>
<dbReference type="AlphaFoldDB" id="A0A367L590"/>
<evidence type="ECO:0008006" key="14">
    <source>
        <dbReference type="Google" id="ProtNLM"/>
    </source>
</evidence>
<dbReference type="CDD" id="cd05356">
    <property type="entry name" value="17beta-HSD1_like_SDR_c"/>
    <property type="match status" value="1"/>
</dbReference>
<dbReference type="GO" id="GO:0005783">
    <property type="term" value="C:endoplasmic reticulum"/>
    <property type="evidence" value="ECO:0007669"/>
    <property type="project" value="InterPro"/>
</dbReference>
<name>A0A367L590_9HYPO</name>
<dbReference type="HAMAP" id="MF_03107">
    <property type="entry name" value="3_ketoreductase"/>
    <property type="match status" value="1"/>
</dbReference>
<keyword evidence="9" id="KW-0443">Lipid metabolism</keyword>
<evidence type="ECO:0000256" key="2">
    <source>
        <dbReference type="ARBA" id="ARBA00022516"/>
    </source>
</evidence>
<dbReference type="PROSITE" id="PS00061">
    <property type="entry name" value="ADH_SHORT"/>
    <property type="match status" value="1"/>
</dbReference>
<keyword evidence="3" id="KW-0812">Transmembrane</keyword>
<comment type="caution">
    <text evidence="12">The sequence shown here is derived from an EMBL/GenBank/DDBJ whole genome shotgun (WGS) entry which is preliminary data.</text>
</comment>
<dbReference type="FunFam" id="3.40.50.720:FF:000317">
    <property type="entry name" value="Very-long-chain 3-oxoacyl-CoA reductase"/>
    <property type="match status" value="1"/>
</dbReference>
<dbReference type="OrthoDB" id="5545019at2759"/>
<evidence type="ECO:0000256" key="1">
    <source>
        <dbReference type="ARBA" id="ARBA00005194"/>
    </source>
</evidence>
<dbReference type="InterPro" id="IPR036291">
    <property type="entry name" value="NAD(P)-bd_dom_sf"/>
</dbReference>
<accession>A0A367L590</accession>
<dbReference type="GO" id="GO:0045703">
    <property type="term" value="F:ketoreductase activity"/>
    <property type="evidence" value="ECO:0007669"/>
    <property type="project" value="InterPro"/>
</dbReference>
<keyword evidence="6" id="KW-0521">NADP</keyword>
<keyword evidence="7" id="KW-1133">Transmembrane helix</keyword>
<evidence type="ECO:0000256" key="10">
    <source>
        <dbReference type="ARBA" id="ARBA00023136"/>
    </source>
</evidence>
<dbReference type="PRINTS" id="PR00081">
    <property type="entry name" value="GDHRDH"/>
</dbReference>
<keyword evidence="11" id="KW-0275">Fatty acid biosynthesis</keyword>
<dbReference type="Pfam" id="PF00106">
    <property type="entry name" value="adh_short"/>
    <property type="match status" value="1"/>
</dbReference>
<keyword evidence="10" id="KW-0472">Membrane</keyword>
<keyword evidence="4" id="KW-0256">Endoplasmic reticulum</keyword>
<evidence type="ECO:0000313" key="13">
    <source>
        <dbReference type="Proteomes" id="UP000253664"/>
    </source>
</evidence>
<dbReference type="PANTHER" id="PTHR43086:SF2">
    <property type="entry name" value="HYDROXYSTEROID DEHYDROGENASE-LIKE PROTEIN 1"/>
    <property type="match status" value="1"/>
</dbReference>
<feature type="non-terminal residue" evidence="12">
    <location>
        <position position="1"/>
    </location>
</feature>
<sequence>PRPQARFVSLPALGSCNFKHPTPGTSPSHQNSQSFALLVLSHSISCFAIMESVQGCLSKLPPVVQLALASVGAICLGSKLLSFLQLLLSCSVCSGLNLRKYGKAGSWAVVTGASDGLGKEFATQLAAQGFNLILVSRTQAKLDTLAAELEQKYTGKGLQVKTLAMDFAKDDDTDYEKLAELIRGLDLAILVNNVGQSHSIPVSFLETPREELQDIVTINCIGTLKVTQAVAPLLKARRRGLILTMGSFAGWTPTPYLATYSGSKAFLQQWNSALAAELADDNVDAYLVLSHLVTTAMSKIRRPSLLIPTARGFVRSALAKVGLGGYQSAPNTYTPWWSHAAMLWLIENVPGVNSRLTIGQNKKMHVDIRRRALRKREREAKQQ</sequence>
<dbReference type="GO" id="GO:0030497">
    <property type="term" value="P:fatty acid elongation"/>
    <property type="evidence" value="ECO:0007669"/>
    <property type="project" value="InterPro"/>
</dbReference>
<protein>
    <recommendedName>
        <fullName evidence="14">Very-long-chain 3-oxoacyl-CoA reductase</fullName>
    </recommendedName>
</protein>
<evidence type="ECO:0000256" key="6">
    <source>
        <dbReference type="ARBA" id="ARBA00022857"/>
    </source>
</evidence>
<dbReference type="InterPro" id="IPR027533">
    <property type="entry name" value="3_ketoreductase_fungal"/>
</dbReference>
<evidence type="ECO:0000256" key="9">
    <source>
        <dbReference type="ARBA" id="ARBA00023098"/>
    </source>
</evidence>
<comment type="pathway">
    <text evidence="1">Lipid metabolism; fatty acid biosynthesis.</text>
</comment>
<proteinExistence type="inferred from homology"/>
<dbReference type="InterPro" id="IPR020904">
    <property type="entry name" value="Sc_DH/Rdtase_CS"/>
</dbReference>
<dbReference type="UniPathway" id="UPA00094"/>
<dbReference type="PIRSF" id="PIRSF000126">
    <property type="entry name" value="11-beta-HSD1"/>
    <property type="match status" value="1"/>
</dbReference>
<keyword evidence="8" id="KW-0560">Oxidoreductase</keyword>
<organism evidence="12 13">
    <name type="scientific">Ophiocordyceps polyrhachis-furcata BCC 54312</name>
    <dbReference type="NCBI Taxonomy" id="1330021"/>
    <lineage>
        <taxon>Eukaryota</taxon>
        <taxon>Fungi</taxon>
        <taxon>Dikarya</taxon>
        <taxon>Ascomycota</taxon>
        <taxon>Pezizomycotina</taxon>
        <taxon>Sordariomycetes</taxon>
        <taxon>Hypocreomycetidae</taxon>
        <taxon>Hypocreales</taxon>
        <taxon>Ophiocordycipitaceae</taxon>
        <taxon>Ophiocordyceps</taxon>
    </lineage>
</organism>